<feature type="region of interest" description="Disordered" evidence="1">
    <location>
        <begin position="1"/>
        <end position="41"/>
    </location>
</feature>
<keyword evidence="2" id="KW-1133">Transmembrane helix</keyword>
<proteinExistence type="predicted"/>
<feature type="transmembrane region" description="Helical" evidence="2">
    <location>
        <begin position="148"/>
        <end position="168"/>
    </location>
</feature>
<accession>A0A830H6W0</accession>
<name>A0A830H6W0_9CHLO</name>
<gene>
    <name evidence="3" type="ORF">PPROV_000001500</name>
</gene>
<keyword evidence="2" id="KW-0812">Transmembrane</keyword>
<evidence type="ECO:0000256" key="1">
    <source>
        <dbReference type="SAM" id="MobiDB-lite"/>
    </source>
</evidence>
<comment type="caution">
    <text evidence="3">The sequence shown here is derived from an EMBL/GenBank/DDBJ whole genome shotgun (WGS) entry which is preliminary data.</text>
</comment>
<sequence length="169" mass="17519">MALTTKGTQPLRRAVQATRRTSTTQRSRGHETARGKAGDARRRDVVAVPVLTTLAAAAAAWQPEHVRAEFQDLSADDSPSAAPAVKEATPEKKRPRGGSSNGLASTVASVAAGASIALILLQNPKATGGAEVLARSAAFSSVKQSTSFLTYITWGLIGTFLTASVFAAM</sequence>
<dbReference type="Proteomes" id="UP000660262">
    <property type="component" value="Unassembled WGS sequence"/>
</dbReference>
<reference evidence="3" key="1">
    <citation type="submission" date="2020-10" db="EMBL/GenBank/DDBJ databases">
        <title>Unveiling of a novel bifunctional photoreceptor, Dualchrome1, isolated from a cosmopolitan green alga.</title>
        <authorList>
            <person name="Suzuki S."/>
            <person name="Kawachi M."/>
        </authorList>
    </citation>
    <scope>NUCLEOTIDE SEQUENCE</scope>
    <source>
        <strain evidence="3">NIES 2893</strain>
    </source>
</reference>
<evidence type="ECO:0000313" key="3">
    <source>
        <dbReference type="EMBL" id="GHP01259.1"/>
    </source>
</evidence>
<protein>
    <recommendedName>
        <fullName evidence="5">Protein-export membrane protein SecG</fullName>
    </recommendedName>
</protein>
<feature type="transmembrane region" description="Helical" evidence="2">
    <location>
        <begin position="102"/>
        <end position="121"/>
    </location>
</feature>
<feature type="compositionally biased region" description="Basic and acidic residues" evidence="1">
    <location>
        <begin position="28"/>
        <end position="41"/>
    </location>
</feature>
<feature type="region of interest" description="Disordered" evidence="1">
    <location>
        <begin position="70"/>
        <end position="102"/>
    </location>
</feature>
<dbReference type="AlphaFoldDB" id="A0A830H6W0"/>
<keyword evidence="4" id="KW-1185">Reference proteome</keyword>
<dbReference type="EMBL" id="BNJQ01000001">
    <property type="protein sequence ID" value="GHP01259.1"/>
    <property type="molecule type" value="Genomic_DNA"/>
</dbReference>
<feature type="compositionally biased region" description="Low complexity" evidence="1">
    <location>
        <begin position="12"/>
        <end position="26"/>
    </location>
</feature>
<evidence type="ECO:0008006" key="5">
    <source>
        <dbReference type="Google" id="ProtNLM"/>
    </source>
</evidence>
<evidence type="ECO:0000313" key="4">
    <source>
        <dbReference type="Proteomes" id="UP000660262"/>
    </source>
</evidence>
<keyword evidence="2" id="KW-0472">Membrane</keyword>
<organism evidence="3 4">
    <name type="scientific">Pycnococcus provasolii</name>
    <dbReference type="NCBI Taxonomy" id="41880"/>
    <lineage>
        <taxon>Eukaryota</taxon>
        <taxon>Viridiplantae</taxon>
        <taxon>Chlorophyta</taxon>
        <taxon>Pseudoscourfieldiophyceae</taxon>
        <taxon>Pseudoscourfieldiales</taxon>
        <taxon>Pycnococcaceae</taxon>
        <taxon>Pycnococcus</taxon>
    </lineage>
</organism>
<evidence type="ECO:0000256" key="2">
    <source>
        <dbReference type="SAM" id="Phobius"/>
    </source>
</evidence>